<gene>
    <name evidence="1" type="ORF">GCM10011610_29860</name>
</gene>
<dbReference type="RefSeq" id="WP_189028351.1">
    <property type="nucleotide sequence ID" value="NZ_BMNE01000003.1"/>
</dbReference>
<dbReference type="Proteomes" id="UP000658127">
    <property type="component" value="Unassembled WGS sequence"/>
</dbReference>
<name>A0ABQ2KFT3_9NOCA</name>
<proteinExistence type="predicted"/>
<evidence type="ECO:0000313" key="1">
    <source>
        <dbReference type="EMBL" id="GGN80466.1"/>
    </source>
</evidence>
<organism evidence="1 2">
    <name type="scientific">Nocardia rhizosphaerihabitans</name>
    <dbReference type="NCBI Taxonomy" id="1691570"/>
    <lineage>
        <taxon>Bacteria</taxon>
        <taxon>Bacillati</taxon>
        <taxon>Actinomycetota</taxon>
        <taxon>Actinomycetes</taxon>
        <taxon>Mycobacteriales</taxon>
        <taxon>Nocardiaceae</taxon>
        <taxon>Nocardia</taxon>
    </lineage>
</organism>
<keyword evidence="2" id="KW-1185">Reference proteome</keyword>
<comment type="caution">
    <text evidence="1">The sequence shown here is derived from an EMBL/GenBank/DDBJ whole genome shotgun (WGS) entry which is preliminary data.</text>
</comment>
<sequence>MGEPRDRAGDGRRDSGVRCGAARGDILFPRALPDDGTVPSDLVAKFWIDHGDLLRLVPVFNRAGVRRRRHSL</sequence>
<protein>
    <submittedName>
        <fullName evidence="1">Uncharacterized protein</fullName>
    </submittedName>
</protein>
<evidence type="ECO:0000313" key="2">
    <source>
        <dbReference type="Proteomes" id="UP000658127"/>
    </source>
</evidence>
<dbReference type="EMBL" id="BMNE01000003">
    <property type="protein sequence ID" value="GGN80466.1"/>
    <property type="molecule type" value="Genomic_DNA"/>
</dbReference>
<reference evidence="2" key="1">
    <citation type="journal article" date="2019" name="Int. J. Syst. Evol. Microbiol.">
        <title>The Global Catalogue of Microorganisms (GCM) 10K type strain sequencing project: providing services to taxonomists for standard genome sequencing and annotation.</title>
        <authorList>
            <consortium name="The Broad Institute Genomics Platform"/>
            <consortium name="The Broad Institute Genome Sequencing Center for Infectious Disease"/>
            <person name="Wu L."/>
            <person name="Ma J."/>
        </authorList>
    </citation>
    <scope>NUCLEOTIDE SEQUENCE [LARGE SCALE GENOMIC DNA]</scope>
    <source>
        <strain evidence="2">CGMCC 4.7329</strain>
    </source>
</reference>
<accession>A0ABQ2KFT3</accession>